<sequence>MPGATATPNRAAPAEGGLRGRKKRETRDRLAHVATLLFIERGFENVTIAEVAEAAHVSKMTVSNYFPLKEDLVFDAHEGVLDSLARVVRERRPQESALHALRRSFLASLDRPHPLNGRCTPGFARLVHDSPRLRAREREIDEQREAALARALAEATGAGPEDPMPDLNAAQLAAVQRVLQRRVRALIRRDTPEDALREEIEELARTAFGVLEPALGEYCVRPAQE</sequence>
<accession>A0ABW6RDN9</accession>
<comment type="caution">
    <text evidence="7">The sequence shown here is derived from an EMBL/GenBank/DDBJ whole genome shotgun (WGS) entry which is preliminary data.</text>
</comment>
<dbReference type="RefSeq" id="WP_214909251.1">
    <property type="nucleotide sequence ID" value="NZ_JBEXNP010000001.1"/>
</dbReference>
<dbReference type="PANTHER" id="PTHR30055">
    <property type="entry name" value="HTH-TYPE TRANSCRIPTIONAL REGULATOR RUTR"/>
    <property type="match status" value="1"/>
</dbReference>
<name>A0ABW6RDN9_9ACTN</name>
<feature type="region of interest" description="Disordered" evidence="5">
    <location>
        <begin position="1"/>
        <end position="26"/>
    </location>
</feature>
<keyword evidence="2 4" id="KW-0238">DNA-binding</keyword>
<evidence type="ECO:0000256" key="4">
    <source>
        <dbReference type="PROSITE-ProRule" id="PRU00335"/>
    </source>
</evidence>
<evidence type="ECO:0000259" key="6">
    <source>
        <dbReference type="PROSITE" id="PS50977"/>
    </source>
</evidence>
<evidence type="ECO:0000313" key="8">
    <source>
        <dbReference type="Proteomes" id="UP001601976"/>
    </source>
</evidence>
<feature type="DNA-binding region" description="H-T-H motif" evidence="4">
    <location>
        <begin position="47"/>
        <end position="66"/>
    </location>
</feature>
<evidence type="ECO:0000256" key="5">
    <source>
        <dbReference type="SAM" id="MobiDB-lite"/>
    </source>
</evidence>
<protein>
    <submittedName>
        <fullName evidence="7">TetR/AcrR family transcriptional regulator</fullName>
    </submittedName>
</protein>
<dbReference type="InterPro" id="IPR009057">
    <property type="entry name" value="Homeodomain-like_sf"/>
</dbReference>
<keyword evidence="3" id="KW-0804">Transcription</keyword>
<feature type="domain" description="HTH tetR-type" evidence="6">
    <location>
        <begin position="24"/>
        <end position="84"/>
    </location>
</feature>
<evidence type="ECO:0000313" key="7">
    <source>
        <dbReference type="EMBL" id="MFF3339643.1"/>
    </source>
</evidence>
<dbReference type="InterPro" id="IPR001647">
    <property type="entry name" value="HTH_TetR"/>
</dbReference>
<organism evidence="7 8">
    <name type="scientific">Streptomyces flavidovirens</name>
    <dbReference type="NCBI Taxonomy" id="67298"/>
    <lineage>
        <taxon>Bacteria</taxon>
        <taxon>Bacillati</taxon>
        <taxon>Actinomycetota</taxon>
        <taxon>Actinomycetes</taxon>
        <taxon>Kitasatosporales</taxon>
        <taxon>Streptomycetaceae</taxon>
        <taxon>Streptomyces</taxon>
    </lineage>
</organism>
<dbReference type="InterPro" id="IPR050109">
    <property type="entry name" value="HTH-type_TetR-like_transc_reg"/>
</dbReference>
<dbReference type="PROSITE" id="PS50977">
    <property type="entry name" value="HTH_TETR_2"/>
    <property type="match status" value="1"/>
</dbReference>
<dbReference type="EMBL" id="JBIAPK010000003">
    <property type="protein sequence ID" value="MFF3339643.1"/>
    <property type="molecule type" value="Genomic_DNA"/>
</dbReference>
<evidence type="ECO:0000256" key="2">
    <source>
        <dbReference type="ARBA" id="ARBA00023125"/>
    </source>
</evidence>
<dbReference type="PANTHER" id="PTHR30055:SF234">
    <property type="entry name" value="HTH-TYPE TRANSCRIPTIONAL REGULATOR BETI"/>
    <property type="match status" value="1"/>
</dbReference>
<gene>
    <name evidence="7" type="ORF">ACFYWW_13060</name>
</gene>
<dbReference type="Proteomes" id="UP001601976">
    <property type="component" value="Unassembled WGS sequence"/>
</dbReference>
<reference evidence="7 8" key="1">
    <citation type="submission" date="2024-10" db="EMBL/GenBank/DDBJ databases">
        <title>The Natural Products Discovery Center: Release of the First 8490 Sequenced Strains for Exploring Actinobacteria Biosynthetic Diversity.</title>
        <authorList>
            <person name="Kalkreuter E."/>
            <person name="Kautsar S.A."/>
            <person name="Yang D."/>
            <person name="Bader C.D."/>
            <person name="Teijaro C.N."/>
            <person name="Fluegel L."/>
            <person name="Davis C.M."/>
            <person name="Simpson J.R."/>
            <person name="Lauterbach L."/>
            <person name="Steele A.D."/>
            <person name="Gui C."/>
            <person name="Meng S."/>
            <person name="Li G."/>
            <person name="Viehrig K."/>
            <person name="Ye F."/>
            <person name="Su P."/>
            <person name="Kiefer A.F."/>
            <person name="Nichols A."/>
            <person name="Cepeda A.J."/>
            <person name="Yan W."/>
            <person name="Fan B."/>
            <person name="Jiang Y."/>
            <person name="Adhikari A."/>
            <person name="Zheng C.-J."/>
            <person name="Schuster L."/>
            <person name="Cowan T.M."/>
            <person name="Smanski M.J."/>
            <person name="Chevrette M.G."/>
            <person name="De Carvalho L.P.S."/>
            <person name="Shen B."/>
        </authorList>
    </citation>
    <scope>NUCLEOTIDE SEQUENCE [LARGE SCALE GENOMIC DNA]</scope>
    <source>
        <strain evidence="7 8">NPDC003029</strain>
    </source>
</reference>
<evidence type="ECO:0000256" key="1">
    <source>
        <dbReference type="ARBA" id="ARBA00023015"/>
    </source>
</evidence>
<proteinExistence type="predicted"/>
<dbReference type="Gene3D" id="1.10.10.60">
    <property type="entry name" value="Homeodomain-like"/>
    <property type="match status" value="1"/>
</dbReference>
<evidence type="ECO:0000256" key="3">
    <source>
        <dbReference type="ARBA" id="ARBA00023163"/>
    </source>
</evidence>
<keyword evidence="8" id="KW-1185">Reference proteome</keyword>
<dbReference type="SUPFAM" id="SSF46689">
    <property type="entry name" value="Homeodomain-like"/>
    <property type="match status" value="1"/>
</dbReference>
<dbReference type="Pfam" id="PF00440">
    <property type="entry name" value="TetR_N"/>
    <property type="match status" value="1"/>
</dbReference>
<keyword evidence="1" id="KW-0805">Transcription regulation</keyword>
<dbReference type="Gene3D" id="1.10.357.10">
    <property type="entry name" value="Tetracycline Repressor, domain 2"/>
    <property type="match status" value="1"/>
</dbReference>